<comment type="caution">
    <text evidence="10">The sequence shown here is derived from an EMBL/GenBank/DDBJ whole genome shotgun (WGS) entry which is preliminary data.</text>
</comment>
<reference evidence="10 11" key="1">
    <citation type="submission" date="2008-10" db="EMBL/GenBank/DDBJ databases">
        <title>Draft genome sequence of Collinsella stercoris (DSM 13279).</title>
        <authorList>
            <person name="Sudarsanam P."/>
            <person name="Ley R."/>
            <person name="Guruge J."/>
            <person name="Turnbaugh P.J."/>
            <person name="Mahowald M."/>
            <person name="Liep D."/>
            <person name="Gordon J."/>
        </authorList>
    </citation>
    <scope>NUCLEOTIDE SEQUENCE [LARGE SCALE GENOMIC DNA]</scope>
    <source>
        <strain evidence="10 11">DSM 13279</strain>
    </source>
</reference>
<evidence type="ECO:0000256" key="1">
    <source>
        <dbReference type="ARBA" id="ARBA00022553"/>
    </source>
</evidence>
<keyword evidence="5" id="KW-0804">Transcription</keyword>
<dbReference type="HOGENOM" id="CLU_000445_30_3_11"/>
<keyword evidence="1 6" id="KW-0597">Phosphoprotein</keyword>
<keyword evidence="11" id="KW-1185">Reference proteome</keyword>
<evidence type="ECO:0000256" key="3">
    <source>
        <dbReference type="ARBA" id="ARBA00023015"/>
    </source>
</evidence>
<dbReference type="Pfam" id="PF00486">
    <property type="entry name" value="Trans_reg_C"/>
    <property type="match status" value="1"/>
</dbReference>
<dbReference type="PROSITE" id="PS50110">
    <property type="entry name" value="RESPONSE_REGULATORY"/>
    <property type="match status" value="1"/>
</dbReference>
<organism evidence="10 11">
    <name type="scientific">Collinsella stercoris DSM 13279</name>
    <dbReference type="NCBI Taxonomy" id="445975"/>
    <lineage>
        <taxon>Bacteria</taxon>
        <taxon>Bacillati</taxon>
        <taxon>Actinomycetota</taxon>
        <taxon>Coriobacteriia</taxon>
        <taxon>Coriobacteriales</taxon>
        <taxon>Coriobacteriaceae</taxon>
        <taxon>Collinsella</taxon>
    </lineage>
</organism>
<dbReference type="Pfam" id="PF00072">
    <property type="entry name" value="Response_reg"/>
    <property type="match status" value="1"/>
</dbReference>
<evidence type="ECO:0000256" key="5">
    <source>
        <dbReference type="ARBA" id="ARBA00023163"/>
    </source>
</evidence>
<dbReference type="Proteomes" id="UP000003560">
    <property type="component" value="Unassembled WGS sequence"/>
</dbReference>
<evidence type="ECO:0000256" key="7">
    <source>
        <dbReference type="PROSITE-ProRule" id="PRU01091"/>
    </source>
</evidence>
<dbReference type="SUPFAM" id="SSF52172">
    <property type="entry name" value="CheY-like"/>
    <property type="match status" value="1"/>
</dbReference>
<evidence type="ECO:0000259" key="9">
    <source>
        <dbReference type="PROSITE" id="PS51755"/>
    </source>
</evidence>
<dbReference type="SMART" id="SM00448">
    <property type="entry name" value="REC"/>
    <property type="match status" value="1"/>
</dbReference>
<evidence type="ECO:0000313" key="10">
    <source>
        <dbReference type="EMBL" id="EEA90837.1"/>
    </source>
</evidence>
<dbReference type="STRING" id="445975.COLSTE_00873"/>
<dbReference type="PROSITE" id="PS51755">
    <property type="entry name" value="OMPR_PHOB"/>
    <property type="match status" value="1"/>
</dbReference>
<keyword evidence="2" id="KW-0902">Two-component regulatory system</keyword>
<dbReference type="GO" id="GO:0000156">
    <property type="term" value="F:phosphorelay response regulator activity"/>
    <property type="evidence" value="ECO:0007669"/>
    <property type="project" value="TreeGrafter"/>
</dbReference>
<dbReference type="GO" id="GO:0006355">
    <property type="term" value="P:regulation of DNA-templated transcription"/>
    <property type="evidence" value="ECO:0007669"/>
    <property type="project" value="InterPro"/>
</dbReference>
<feature type="DNA-binding region" description="OmpR/PhoB-type" evidence="7">
    <location>
        <begin position="141"/>
        <end position="240"/>
    </location>
</feature>
<dbReference type="InterPro" id="IPR036388">
    <property type="entry name" value="WH-like_DNA-bd_sf"/>
</dbReference>
<feature type="domain" description="Response regulatory" evidence="8">
    <location>
        <begin position="12"/>
        <end position="130"/>
    </location>
</feature>
<dbReference type="CDD" id="cd17574">
    <property type="entry name" value="REC_OmpR"/>
    <property type="match status" value="1"/>
</dbReference>
<dbReference type="EMBL" id="ABXJ01000055">
    <property type="protein sequence ID" value="EEA90837.1"/>
    <property type="molecule type" value="Genomic_DNA"/>
</dbReference>
<reference evidence="10 11" key="2">
    <citation type="submission" date="2008-10" db="EMBL/GenBank/DDBJ databases">
        <authorList>
            <person name="Fulton L."/>
            <person name="Clifton S."/>
            <person name="Fulton B."/>
            <person name="Xu J."/>
            <person name="Minx P."/>
            <person name="Pepin K.H."/>
            <person name="Johnson M."/>
            <person name="Thiruvilangam P."/>
            <person name="Bhonagiri V."/>
            <person name="Nash W.E."/>
            <person name="Mardis E.R."/>
            <person name="Wilson R.K."/>
        </authorList>
    </citation>
    <scope>NUCLEOTIDE SEQUENCE [LARGE SCALE GENOMIC DNA]</scope>
    <source>
        <strain evidence="10 11">DSM 13279</strain>
    </source>
</reference>
<evidence type="ECO:0000259" key="8">
    <source>
        <dbReference type="PROSITE" id="PS50110"/>
    </source>
</evidence>
<dbReference type="SMART" id="SM00862">
    <property type="entry name" value="Trans_reg_C"/>
    <property type="match status" value="1"/>
</dbReference>
<dbReference type="Gene3D" id="3.40.50.2300">
    <property type="match status" value="1"/>
</dbReference>
<dbReference type="GO" id="GO:0000976">
    <property type="term" value="F:transcription cis-regulatory region binding"/>
    <property type="evidence" value="ECO:0007669"/>
    <property type="project" value="TreeGrafter"/>
</dbReference>
<dbReference type="InterPro" id="IPR039420">
    <property type="entry name" value="WalR-like"/>
</dbReference>
<dbReference type="AlphaFoldDB" id="B6G9Y3"/>
<protein>
    <submittedName>
        <fullName evidence="10">Response regulator receiver domain protein</fullName>
    </submittedName>
</protein>
<accession>B6G9Y3</accession>
<dbReference type="Gene3D" id="1.10.10.10">
    <property type="entry name" value="Winged helix-like DNA-binding domain superfamily/Winged helix DNA-binding domain"/>
    <property type="match status" value="1"/>
</dbReference>
<dbReference type="PANTHER" id="PTHR48111">
    <property type="entry name" value="REGULATOR OF RPOS"/>
    <property type="match status" value="1"/>
</dbReference>
<evidence type="ECO:0000256" key="6">
    <source>
        <dbReference type="PROSITE-ProRule" id="PRU00169"/>
    </source>
</evidence>
<dbReference type="eggNOG" id="COG0745">
    <property type="taxonomic scope" value="Bacteria"/>
</dbReference>
<dbReference type="FunFam" id="3.40.50.2300:FF:000001">
    <property type="entry name" value="DNA-binding response regulator PhoB"/>
    <property type="match status" value="1"/>
</dbReference>
<proteinExistence type="predicted"/>
<dbReference type="GO" id="GO:0005829">
    <property type="term" value="C:cytosol"/>
    <property type="evidence" value="ECO:0007669"/>
    <property type="project" value="TreeGrafter"/>
</dbReference>
<evidence type="ECO:0000256" key="4">
    <source>
        <dbReference type="ARBA" id="ARBA00023125"/>
    </source>
</evidence>
<dbReference type="FunFam" id="1.10.10.10:FF:000018">
    <property type="entry name" value="DNA-binding response regulator ResD"/>
    <property type="match status" value="1"/>
</dbReference>
<dbReference type="GO" id="GO:0032993">
    <property type="term" value="C:protein-DNA complex"/>
    <property type="evidence" value="ECO:0007669"/>
    <property type="project" value="TreeGrafter"/>
</dbReference>
<keyword evidence="3" id="KW-0805">Transcription regulation</keyword>
<dbReference type="PANTHER" id="PTHR48111:SF2">
    <property type="entry name" value="RESPONSE REGULATOR SAER"/>
    <property type="match status" value="1"/>
</dbReference>
<dbReference type="InterPro" id="IPR001867">
    <property type="entry name" value="OmpR/PhoB-type_DNA-bd"/>
</dbReference>
<dbReference type="InterPro" id="IPR001789">
    <property type="entry name" value="Sig_transdc_resp-reg_receiver"/>
</dbReference>
<dbReference type="InterPro" id="IPR011006">
    <property type="entry name" value="CheY-like_superfamily"/>
</dbReference>
<feature type="domain" description="OmpR/PhoB-type" evidence="9">
    <location>
        <begin position="141"/>
        <end position="240"/>
    </location>
</feature>
<sequence>MAGAKARETRMRMLVVDDEVEIADMLAEYFRMEGYDVATANDGAAALEAVSASRGGRGAFDIILLDVNMTNMDGFEVCRRIREHLSCPIIFLTARVEDVDQIDGFAAGADDYVLKPFSLEVLGRRVAAHMAREGRARRQEQAVRFFRGLTIDYGSRTVEVAGSPVDLTKLEFDLVALLSKRPGQVFDREAIYERVWGWDAAGDPSQVREHVRRIRNKLAAAGLDEDPIETVWGVGYRWTAK</sequence>
<name>B6G9Y3_9ACTN</name>
<keyword evidence="4 7" id="KW-0238">DNA-binding</keyword>
<evidence type="ECO:0000256" key="2">
    <source>
        <dbReference type="ARBA" id="ARBA00023012"/>
    </source>
</evidence>
<gene>
    <name evidence="10" type="ORF">COLSTE_00873</name>
</gene>
<evidence type="ECO:0000313" key="11">
    <source>
        <dbReference type="Proteomes" id="UP000003560"/>
    </source>
</evidence>
<dbReference type="CDD" id="cd00383">
    <property type="entry name" value="trans_reg_C"/>
    <property type="match status" value="1"/>
</dbReference>
<feature type="modified residue" description="4-aspartylphosphate" evidence="6">
    <location>
        <position position="66"/>
    </location>
</feature>